<dbReference type="InterPro" id="IPR001647">
    <property type="entry name" value="HTH_TetR"/>
</dbReference>
<gene>
    <name evidence="4" type="ORF">D3226_10535</name>
</gene>
<organism evidence="4 5">
    <name type="scientific">Leucobacter chromiireducens subsp. chromiireducens</name>
    <dbReference type="NCBI Taxonomy" id="660067"/>
    <lineage>
        <taxon>Bacteria</taxon>
        <taxon>Bacillati</taxon>
        <taxon>Actinomycetota</taxon>
        <taxon>Actinomycetes</taxon>
        <taxon>Micrococcales</taxon>
        <taxon>Microbacteriaceae</taxon>
        <taxon>Leucobacter</taxon>
    </lineage>
</organism>
<dbReference type="RefSeq" id="WP_202382486.1">
    <property type="nucleotide sequence ID" value="NZ_BAAAMA010000001.1"/>
</dbReference>
<reference evidence="4 5" key="1">
    <citation type="submission" date="2018-09" db="EMBL/GenBank/DDBJ databases">
        <title>Comparative genomics of Leucobacter spp.</title>
        <authorList>
            <person name="Reis A.C."/>
            <person name="Kolvenbach B.A."/>
            <person name="Corvini P.F.X."/>
            <person name="Nunes O.C."/>
        </authorList>
    </citation>
    <scope>NUCLEOTIDE SEQUENCE [LARGE SCALE GENOMIC DNA]</scope>
    <source>
        <strain evidence="4 5">L-1</strain>
    </source>
</reference>
<dbReference type="EMBL" id="QYAD01000003">
    <property type="protein sequence ID" value="MBL3690391.1"/>
    <property type="molecule type" value="Genomic_DNA"/>
</dbReference>
<proteinExistence type="predicted"/>
<dbReference type="Gene3D" id="1.10.357.10">
    <property type="entry name" value="Tetracycline Repressor, domain 2"/>
    <property type="match status" value="1"/>
</dbReference>
<dbReference type="InterPro" id="IPR009057">
    <property type="entry name" value="Homeodomain-like_sf"/>
</dbReference>
<dbReference type="PROSITE" id="PS50977">
    <property type="entry name" value="HTH_TETR_2"/>
    <property type="match status" value="1"/>
</dbReference>
<protein>
    <submittedName>
        <fullName evidence="4">TetR/AcrR family transcriptional regulator</fullName>
    </submittedName>
</protein>
<feature type="DNA-binding region" description="H-T-H motif" evidence="2">
    <location>
        <begin position="30"/>
        <end position="49"/>
    </location>
</feature>
<evidence type="ECO:0000313" key="4">
    <source>
        <dbReference type="EMBL" id="MBL3690391.1"/>
    </source>
</evidence>
<evidence type="ECO:0000313" key="5">
    <source>
        <dbReference type="Proteomes" id="UP001646141"/>
    </source>
</evidence>
<name>A0ABS1SQE2_9MICO</name>
<feature type="domain" description="HTH tetR-type" evidence="3">
    <location>
        <begin position="7"/>
        <end position="67"/>
    </location>
</feature>
<evidence type="ECO:0000256" key="2">
    <source>
        <dbReference type="PROSITE-ProRule" id="PRU00335"/>
    </source>
</evidence>
<dbReference type="SUPFAM" id="SSF46689">
    <property type="entry name" value="Homeodomain-like"/>
    <property type="match status" value="1"/>
</dbReference>
<sequence length="202" mass="22751">MGRPQNPHRRAELLEQLIALTARMPLSHLTFRSIAKELEVSTYTLSYHFGSRRNIIDAVLGEAMRSRLEVIGGMSFQGYSREEMASGLRTAFRATLSDEHLGSLRLQFEGAALEGLDPDVGPHVSETYDAWVHEFYLWVQAQGVAQERATLLARIMSDTVTGMQFAQVLRGNREQTVAEFDLFVEGYMKLISTENARRSAEP</sequence>
<accession>A0ABS1SQE2</accession>
<keyword evidence="5" id="KW-1185">Reference proteome</keyword>
<evidence type="ECO:0000259" key="3">
    <source>
        <dbReference type="PROSITE" id="PS50977"/>
    </source>
</evidence>
<evidence type="ECO:0000256" key="1">
    <source>
        <dbReference type="ARBA" id="ARBA00023125"/>
    </source>
</evidence>
<comment type="caution">
    <text evidence="4">The sequence shown here is derived from an EMBL/GenBank/DDBJ whole genome shotgun (WGS) entry which is preliminary data.</text>
</comment>
<dbReference type="Proteomes" id="UP001646141">
    <property type="component" value="Unassembled WGS sequence"/>
</dbReference>
<keyword evidence="1 2" id="KW-0238">DNA-binding</keyword>